<accession>A0A1W1CYJ1</accession>
<proteinExistence type="predicted"/>
<dbReference type="EMBL" id="FPHH01000157">
    <property type="protein sequence ID" value="SFV70732.1"/>
    <property type="molecule type" value="Genomic_DNA"/>
</dbReference>
<feature type="transmembrane region" description="Helical" evidence="1">
    <location>
        <begin position="121"/>
        <end position="139"/>
    </location>
</feature>
<dbReference type="AlphaFoldDB" id="A0A1W1CYJ1"/>
<keyword evidence="1" id="KW-0472">Membrane</keyword>
<organism evidence="2">
    <name type="scientific">hydrothermal vent metagenome</name>
    <dbReference type="NCBI Taxonomy" id="652676"/>
    <lineage>
        <taxon>unclassified sequences</taxon>
        <taxon>metagenomes</taxon>
        <taxon>ecological metagenomes</taxon>
    </lineage>
</organism>
<evidence type="ECO:0000256" key="1">
    <source>
        <dbReference type="SAM" id="Phobius"/>
    </source>
</evidence>
<feature type="transmembrane region" description="Helical" evidence="1">
    <location>
        <begin position="7"/>
        <end position="25"/>
    </location>
</feature>
<name>A0A1W1CYJ1_9ZZZZ</name>
<reference evidence="2" key="1">
    <citation type="submission" date="2016-10" db="EMBL/GenBank/DDBJ databases">
        <authorList>
            <person name="de Groot N.N."/>
        </authorList>
    </citation>
    <scope>NUCLEOTIDE SEQUENCE</scope>
</reference>
<feature type="transmembrane region" description="Helical" evidence="1">
    <location>
        <begin position="31"/>
        <end position="47"/>
    </location>
</feature>
<keyword evidence="1" id="KW-0812">Transmembrane</keyword>
<feature type="transmembrane region" description="Helical" evidence="1">
    <location>
        <begin position="145"/>
        <end position="163"/>
    </location>
</feature>
<protein>
    <submittedName>
        <fullName evidence="2">Uncharacterized protein</fullName>
    </submittedName>
</protein>
<sequence length="168" mass="19035">MKKTISILVISELIIFATYFISYPAFVNTQVAFLSAFFIIIGSSYAYKRMVHAQIKSGNFEEKRDLLDTIEDPHELYDDTPINDAPYEELDLKSIVKEEKKKIKTFTVESAKYGARGSVSAFRVVPYLFLVLGFIALKNNELLNLWYYLPALTFGIVIGSVVSKEVVA</sequence>
<evidence type="ECO:0000313" key="2">
    <source>
        <dbReference type="EMBL" id="SFV70732.1"/>
    </source>
</evidence>
<gene>
    <name evidence="2" type="ORF">MNB_SM-5-1462</name>
</gene>
<keyword evidence="1" id="KW-1133">Transmembrane helix</keyword>